<dbReference type="InParanoid" id="A0A0C3J1K1"/>
<sequence length="113" mass="12565">MAAEGCGLHFDAAHAKVEQLEEFNMDMLAWKMKQSAPYLWETLGTVLSIHSAGMKGTVEVEDMVGKGDEDEYWDALNGCDMRKGQPTQALVRWQAITLIMHRPADAIHSLDSS</sequence>
<protein>
    <submittedName>
        <fullName evidence="1">Uncharacterized protein</fullName>
    </submittedName>
</protein>
<keyword evidence="2" id="KW-1185">Reference proteome</keyword>
<name>A0A0C3J1K1_PISTI</name>
<reference evidence="1 2" key="1">
    <citation type="submission" date="2014-04" db="EMBL/GenBank/DDBJ databases">
        <authorList>
            <consortium name="DOE Joint Genome Institute"/>
            <person name="Kuo A."/>
            <person name="Kohler A."/>
            <person name="Costa M.D."/>
            <person name="Nagy L.G."/>
            <person name="Floudas D."/>
            <person name="Copeland A."/>
            <person name="Barry K.W."/>
            <person name="Cichocki N."/>
            <person name="Veneault-Fourrey C."/>
            <person name="LaButti K."/>
            <person name="Lindquist E.A."/>
            <person name="Lipzen A."/>
            <person name="Lundell T."/>
            <person name="Morin E."/>
            <person name="Murat C."/>
            <person name="Sun H."/>
            <person name="Tunlid A."/>
            <person name="Henrissat B."/>
            <person name="Grigoriev I.V."/>
            <person name="Hibbett D.S."/>
            <person name="Martin F."/>
            <person name="Nordberg H.P."/>
            <person name="Cantor M.N."/>
            <person name="Hua S.X."/>
        </authorList>
    </citation>
    <scope>NUCLEOTIDE SEQUENCE [LARGE SCALE GENOMIC DNA]</scope>
    <source>
        <strain evidence="1 2">Marx 270</strain>
    </source>
</reference>
<dbReference type="EMBL" id="KN831979">
    <property type="protein sequence ID" value="KIO02943.1"/>
    <property type="molecule type" value="Genomic_DNA"/>
</dbReference>
<dbReference type="HOGENOM" id="CLU_2134574_0_0_1"/>
<organism evidence="1 2">
    <name type="scientific">Pisolithus tinctorius Marx 270</name>
    <dbReference type="NCBI Taxonomy" id="870435"/>
    <lineage>
        <taxon>Eukaryota</taxon>
        <taxon>Fungi</taxon>
        <taxon>Dikarya</taxon>
        <taxon>Basidiomycota</taxon>
        <taxon>Agaricomycotina</taxon>
        <taxon>Agaricomycetes</taxon>
        <taxon>Agaricomycetidae</taxon>
        <taxon>Boletales</taxon>
        <taxon>Sclerodermatineae</taxon>
        <taxon>Pisolithaceae</taxon>
        <taxon>Pisolithus</taxon>
    </lineage>
</organism>
<evidence type="ECO:0000313" key="1">
    <source>
        <dbReference type="EMBL" id="KIO02943.1"/>
    </source>
</evidence>
<dbReference type="AlphaFoldDB" id="A0A0C3J1K1"/>
<accession>A0A0C3J1K1</accession>
<reference evidence="2" key="2">
    <citation type="submission" date="2015-01" db="EMBL/GenBank/DDBJ databases">
        <title>Evolutionary Origins and Diversification of the Mycorrhizal Mutualists.</title>
        <authorList>
            <consortium name="DOE Joint Genome Institute"/>
            <consortium name="Mycorrhizal Genomics Consortium"/>
            <person name="Kohler A."/>
            <person name="Kuo A."/>
            <person name="Nagy L.G."/>
            <person name="Floudas D."/>
            <person name="Copeland A."/>
            <person name="Barry K.W."/>
            <person name="Cichocki N."/>
            <person name="Veneault-Fourrey C."/>
            <person name="LaButti K."/>
            <person name="Lindquist E.A."/>
            <person name="Lipzen A."/>
            <person name="Lundell T."/>
            <person name="Morin E."/>
            <person name="Murat C."/>
            <person name="Riley R."/>
            <person name="Ohm R."/>
            <person name="Sun H."/>
            <person name="Tunlid A."/>
            <person name="Henrissat B."/>
            <person name="Grigoriev I.V."/>
            <person name="Hibbett D.S."/>
            <person name="Martin F."/>
        </authorList>
    </citation>
    <scope>NUCLEOTIDE SEQUENCE [LARGE SCALE GENOMIC DNA]</scope>
    <source>
        <strain evidence="2">Marx 270</strain>
    </source>
</reference>
<proteinExistence type="predicted"/>
<dbReference type="OrthoDB" id="2636032at2759"/>
<dbReference type="Proteomes" id="UP000054217">
    <property type="component" value="Unassembled WGS sequence"/>
</dbReference>
<evidence type="ECO:0000313" key="2">
    <source>
        <dbReference type="Proteomes" id="UP000054217"/>
    </source>
</evidence>
<gene>
    <name evidence="1" type="ORF">M404DRAFT_147028</name>
</gene>